<accession>A0A2J0YV01</accession>
<organism evidence="12 13">
    <name type="scientific">Rhizobium meliloti</name>
    <name type="common">Ensifer meliloti</name>
    <name type="synonym">Sinorhizobium meliloti</name>
    <dbReference type="NCBI Taxonomy" id="382"/>
    <lineage>
        <taxon>Bacteria</taxon>
        <taxon>Pseudomonadati</taxon>
        <taxon>Pseudomonadota</taxon>
        <taxon>Alphaproteobacteria</taxon>
        <taxon>Hyphomicrobiales</taxon>
        <taxon>Rhizobiaceae</taxon>
        <taxon>Sinorhizobium/Ensifer group</taxon>
        <taxon>Sinorhizobium</taxon>
    </lineage>
</organism>
<dbReference type="HAMAP" id="MF_00276">
    <property type="entry name" value="KdpC"/>
    <property type="match status" value="1"/>
</dbReference>
<dbReference type="NCBIfam" id="NF001454">
    <property type="entry name" value="PRK00315.1"/>
    <property type="match status" value="1"/>
</dbReference>
<keyword evidence="6 11" id="KW-0067">ATP-binding</keyword>
<evidence type="ECO:0000256" key="8">
    <source>
        <dbReference type="ARBA" id="ARBA00022989"/>
    </source>
</evidence>
<gene>
    <name evidence="11" type="primary">kdpC</name>
    <name evidence="12" type="ORF">CEJ86_28745</name>
</gene>
<comment type="caution">
    <text evidence="12">The sequence shown here is derived from an EMBL/GenBank/DDBJ whole genome shotgun (WGS) entry which is preliminary data.</text>
</comment>
<dbReference type="EMBL" id="NJGD01000021">
    <property type="protein sequence ID" value="PJR10768.1"/>
    <property type="molecule type" value="Genomic_DNA"/>
</dbReference>
<comment type="similarity">
    <text evidence="11">Belongs to the KdpC family.</text>
</comment>
<keyword evidence="1 11" id="KW-0813">Transport</keyword>
<keyword evidence="9 11" id="KW-0406">Ion transport</keyword>
<keyword evidence="5 11" id="KW-0547">Nucleotide-binding</keyword>
<sequence>MISQIRPAIALLTIMTVLTGVAYPLAMTAVGQALFAHQANASLITRNGAVVGSEYVGQAFKRPEYFHGRPSAVDYDAASSGGTNLAPTNGELVDAVVERARQITMETGAARVPIDLVTSSASGLDPHISPESAYLQIGRVAVARGLPAQELRRMVDAHVESPLFGIFGAPAVNVLKLNLALDEWAPVETDATGSMNGANAER</sequence>
<dbReference type="PIRSF" id="PIRSF001296">
    <property type="entry name" value="K_ATPase_KdpC"/>
    <property type="match status" value="1"/>
</dbReference>
<evidence type="ECO:0000313" key="12">
    <source>
        <dbReference type="EMBL" id="PJR10768.1"/>
    </source>
</evidence>
<protein>
    <recommendedName>
        <fullName evidence="11">Potassium-transporting ATPase KdpC subunit</fullName>
    </recommendedName>
    <alternativeName>
        <fullName evidence="11">ATP phosphohydrolase [potassium-transporting] C chain</fullName>
    </alternativeName>
    <alternativeName>
        <fullName evidence="11">Potassium-binding and translocating subunit C</fullName>
    </alternativeName>
    <alternativeName>
        <fullName evidence="11">Potassium-translocating ATPase C chain</fullName>
    </alternativeName>
</protein>
<comment type="function">
    <text evidence="11">Part of the high-affinity ATP-driven potassium transport (or Kdp) system, which catalyzes the hydrolysis of ATP coupled with the electrogenic transport of potassium into the cytoplasm. This subunit acts as a catalytic chaperone that increases the ATP-binding affinity of the ATP-hydrolyzing subunit KdpB by the formation of a transient KdpB/KdpC/ATP ternary complex.</text>
</comment>
<evidence type="ECO:0000256" key="2">
    <source>
        <dbReference type="ARBA" id="ARBA00022475"/>
    </source>
</evidence>
<comment type="subunit">
    <text evidence="11">The system is composed of three essential subunits: KdpA, KdpB and KdpC.</text>
</comment>
<comment type="subcellular location">
    <subcellularLocation>
        <location evidence="11">Cell membrane</location>
        <topology evidence="11">Single-pass membrane protein</topology>
    </subcellularLocation>
</comment>
<evidence type="ECO:0000256" key="3">
    <source>
        <dbReference type="ARBA" id="ARBA00022538"/>
    </source>
</evidence>
<keyword evidence="4 11" id="KW-0812">Transmembrane</keyword>
<keyword evidence="7 11" id="KW-0630">Potassium</keyword>
<dbReference type="AlphaFoldDB" id="A0A2J0YV01"/>
<dbReference type="PANTHER" id="PTHR30042">
    <property type="entry name" value="POTASSIUM-TRANSPORTING ATPASE C CHAIN"/>
    <property type="match status" value="1"/>
</dbReference>
<dbReference type="GO" id="GO:0005524">
    <property type="term" value="F:ATP binding"/>
    <property type="evidence" value="ECO:0007669"/>
    <property type="project" value="UniProtKB-UniRule"/>
</dbReference>
<dbReference type="RefSeq" id="WP_100674458.1">
    <property type="nucleotide sequence ID" value="NZ_NJGD01000021.1"/>
</dbReference>
<evidence type="ECO:0000256" key="11">
    <source>
        <dbReference type="HAMAP-Rule" id="MF_00276"/>
    </source>
</evidence>
<evidence type="ECO:0000256" key="10">
    <source>
        <dbReference type="ARBA" id="ARBA00023136"/>
    </source>
</evidence>
<name>A0A2J0YV01_RHIML</name>
<evidence type="ECO:0000256" key="6">
    <source>
        <dbReference type="ARBA" id="ARBA00022840"/>
    </source>
</evidence>
<evidence type="ECO:0000256" key="4">
    <source>
        <dbReference type="ARBA" id="ARBA00022692"/>
    </source>
</evidence>
<dbReference type="Proteomes" id="UP000231987">
    <property type="component" value="Unassembled WGS sequence"/>
</dbReference>
<evidence type="ECO:0000256" key="5">
    <source>
        <dbReference type="ARBA" id="ARBA00022741"/>
    </source>
</evidence>
<keyword evidence="8 11" id="KW-1133">Transmembrane helix</keyword>
<keyword evidence="2 11" id="KW-1003">Cell membrane</keyword>
<evidence type="ECO:0000256" key="1">
    <source>
        <dbReference type="ARBA" id="ARBA00022448"/>
    </source>
</evidence>
<dbReference type="InterPro" id="IPR003820">
    <property type="entry name" value="KdpC"/>
</dbReference>
<dbReference type="Pfam" id="PF02669">
    <property type="entry name" value="KdpC"/>
    <property type="match status" value="1"/>
</dbReference>
<reference evidence="12 13" key="1">
    <citation type="submission" date="2017-06" db="EMBL/GenBank/DDBJ databases">
        <title>Ensifer strains isolated from leguminous trees and herbs display diverse denitrification phenotypes with some acting as strong N2O sinks.</title>
        <authorList>
            <person name="Woliy K."/>
            <person name="Mania D."/>
            <person name="Bakken L.R."/>
            <person name="Frostegard A."/>
        </authorList>
    </citation>
    <scope>NUCLEOTIDE SEQUENCE [LARGE SCALE GENOMIC DNA]</scope>
    <source>
        <strain evidence="12 13">AC50a</strain>
    </source>
</reference>
<proteinExistence type="inferred from homology"/>
<dbReference type="NCBIfam" id="TIGR00681">
    <property type="entry name" value="kdpC"/>
    <property type="match status" value="1"/>
</dbReference>
<keyword evidence="3 11" id="KW-0633">Potassium transport</keyword>
<keyword evidence="10 11" id="KW-0472">Membrane</keyword>
<evidence type="ECO:0000256" key="7">
    <source>
        <dbReference type="ARBA" id="ARBA00022958"/>
    </source>
</evidence>
<dbReference type="GO" id="GO:0008556">
    <property type="term" value="F:P-type potassium transmembrane transporter activity"/>
    <property type="evidence" value="ECO:0007669"/>
    <property type="project" value="InterPro"/>
</dbReference>
<dbReference type="PANTHER" id="PTHR30042:SF2">
    <property type="entry name" value="POTASSIUM-TRANSPORTING ATPASE KDPC SUBUNIT"/>
    <property type="match status" value="1"/>
</dbReference>
<evidence type="ECO:0000313" key="13">
    <source>
        <dbReference type="Proteomes" id="UP000231987"/>
    </source>
</evidence>
<dbReference type="GO" id="GO:0005886">
    <property type="term" value="C:plasma membrane"/>
    <property type="evidence" value="ECO:0007669"/>
    <property type="project" value="UniProtKB-SubCell"/>
</dbReference>
<evidence type="ECO:0000256" key="9">
    <source>
        <dbReference type="ARBA" id="ARBA00023065"/>
    </source>
</evidence>